<evidence type="ECO:0000256" key="7">
    <source>
        <dbReference type="ARBA" id="ARBA00022970"/>
    </source>
</evidence>
<feature type="transmembrane region" description="Helical" evidence="10">
    <location>
        <begin position="122"/>
        <end position="142"/>
    </location>
</feature>
<evidence type="ECO:0000256" key="3">
    <source>
        <dbReference type="ARBA" id="ARBA00022448"/>
    </source>
</evidence>
<dbReference type="AlphaFoldDB" id="A0A099K9S1"/>
<accession>A0A099K9S1</accession>
<dbReference type="OrthoDB" id="18749at2"/>
<comment type="function">
    <text evidence="10">Involved in transporting aromatic amino acids across the cytoplasmic membrane.</text>
</comment>
<feature type="transmembrane region" description="Helical" evidence="10">
    <location>
        <begin position="7"/>
        <end position="28"/>
    </location>
</feature>
<evidence type="ECO:0000256" key="4">
    <source>
        <dbReference type="ARBA" id="ARBA00022475"/>
    </source>
</evidence>
<dbReference type="RefSeq" id="WP_033084546.1">
    <property type="nucleotide sequence ID" value="NZ_JQEC01000074.1"/>
</dbReference>
<evidence type="ECO:0000256" key="8">
    <source>
        <dbReference type="ARBA" id="ARBA00022989"/>
    </source>
</evidence>
<feature type="transmembrane region" description="Helical" evidence="10">
    <location>
        <begin position="379"/>
        <end position="397"/>
    </location>
</feature>
<gene>
    <name evidence="11" type="ORF">GAB14E_4644</name>
</gene>
<feature type="transmembrane region" description="Helical" evidence="10">
    <location>
        <begin position="34"/>
        <end position="56"/>
    </location>
</feature>
<keyword evidence="6 10" id="KW-0812">Transmembrane</keyword>
<evidence type="ECO:0000256" key="5">
    <source>
        <dbReference type="ARBA" id="ARBA00022519"/>
    </source>
</evidence>
<dbReference type="GO" id="GO:0003333">
    <property type="term" value="P:amino acid transmembrane transport"/>
    <property type="evidence" value="ECO:0007669"/>
    <property type="project" value="InterPro"/>
</dbReference>
<reference evidence="11 12" key="1">
    <citation type="submission" date="2014-08" db="EMBL/GenBank/DDBJ databases">
        <title>Genomic and Phenotypic Diversity of Colwellia psychrerythraea strains from Disparate Marine Basins.</title>
        <authorList>
            <person name="Techtmann S.M."/>
            <person name="Stelling S.C."/>
            <person name="Utturkar S.M."/>
            <person name="Alshibli N."/>
            <person name="Harris A."/>
            <person name="Brown S.D."/>
            <person name="Hazen T.C."/>
        </authorList>
    </citation>
    <scope>NUCLEOTIDE SEQUENCE [LARGE SCALE GENOMIC DNA]</scope>
    <source>
        <strain evidence="11 12">GAB14E</strain>
    </source>
</reference>
<evidence type="ECO:0000256" key="1">
    <source>
        <dbReference type="ARBA" id="ARBA00004429"/>
    </source>
</evidence>
<dbReference type="InterPro" id="IPR013059">
    <property type="entry name" value="Trp_tyr_transpt"/>
</dbReference>
<dbReference type="PATRIC" id="fig|28229.3.peg.4630"/>
<feature type="transmembrane region" description="Helical" evidence="10">
    <location>
        <begin position="274"/>
        <end position="296"/>
    </location>
</feature>
<evidence type="ECO:0000256" key="2">
    <source>
        <dbReference type="ARBA" id="ARBA00005452"/>
    </source>
</evidence>
<feature type="transmembrane region" description="Helical" evidence="10">
    <location>
        <begin position="333"/>
        <end position="354"/>
    </location>
</feature>
<dbReference type="EMBL" id="JQEC01000074">
    <property type="protein sequence ID" value="KGJ86817.1"/>
    <property type="molecule type" value="Genomic_DNA"/>
</dbReference>
<keyword evidence="9 10" id="KW-0472">Membrane</keyword>
<comment type="caution">
    <text evidence="11">The sequence shown here is derived from an EMBL/GenBank/DDBJ whole genome shotgun (WGS) entry which is preliminary data.</text>
</comment>
<organism evidence="11 12">
    <name type="scientific">Colwellia psychrerythraea</name>
    <name type="common">Vibrio psychroerythus</name>
    <dbReference type="NCBI Taxonomy" id="28229"/>
    <lineage>
        <taxon>Bacteria</taxon>
        <taxon>Pseudomonadati</taxon>
        <taxon>Pseudomonadota</taxon>
        <taxon>Gammaproteobacteria</taxon>
        <taxon>Alteromonadales</taxon>
        <taxon>Colwelliaceae</taxon>
        <taxon>Colwellia</taxon>
    </lineage>
</organism>
<evidence type="ECO:0000256" key="10">
    <source>
        <dbReference type="RuleBase" id="RU367149"/>
    </source>
</evidence>
<proteinExistence type="inferred from homology"/>
<comment type="subcellular location">
    <subcellularLocation>
        <location evidence="1 10">Cell inner membrane</location>
        <topology evidence="1 10">Multi-pass membrane protein</topology>
    </subcellularLocation>
</comment>
<keyword evidence="8 10" id="KW-1133">Transmembrane helix</keyword>
<protein>
    <recommendedName>
        <fullName evidence="10">Aromatic amino acid permease</fullName>
    </recommendedName>
</protein>
<dbReference type="Gene3D" id="1.20.1740.10">
    <property type="entry name" value="Amino acid/polyamine transporter I"/>
    <property type="match status" value="1"/>
</dbReference>
<feature type="transmembrane region" description="Helical" evidence="10">
    <location>
        <begin position="308"/>
        <end position="327"/>
    </location>
</feature>
<feature type="transmembrane region" description="Helical" evidence="10">
    <location>
        <begin position="217"/>
        <end position="236"/>
    </location>
</feature>
<name>A0A099K9S1_COLPS</name>
<feature type="transmembrane region" description="Helical" evidence="10">
    <location>
        <begin position="149"/>
        <end position="170"/>
    </location>
</feature>
<dbReference type="PANTHER" id="PTHR46997:SF2">
    <property type="entry name" value="TYROSINE-SPECIFIC TRANSPORT SYSTEM"/>
    <property type="match status" value="1"/>
</dbReference>
<evidence type="ECO:0000313" key="12">
    <source>
        <dbReference type="Proteomes" id="UP000029868"/>
    </source>
</evidence>
<keyword evidence="3 10" id="KW-0813">Transport</keyword>
<dbReference type="NCBIfam" id="TIGR00837">
    <property type="entry name" value="araaP"/>
    <property type="match status" value="1"/>
</dbReference>
<keyword evidence="4 10" id="KW-1003">Cell membrane</keyword>
<evidence type="ECO:0000256" key="6">
    <source>
        <dbReference type="ARBA" id="ARBA00022692"/>
    </source>
</evidence>
<dbReference type="InterPro" id="IPR013061">
    <property type="entry name" value="Trp/try_permease_CS"/>
</dbReference>
<evidence type="ECO:0000313" key="11">
    <source>
        <dbReference type="EMBL" id="KGJ86817.1"/>
    </source>
</evidence>
<dbReference type="PROSITE" id="PS00594">
    <property type="entry name" value="AROMATIC_AA_PERMEASE_1"/>
    <property type="match status" value="1"/>
</dbReference>
<dbReference type="GO" id="GO:0015173">
    <property type="term" value="F:aromatic amino acid transmembrane transporter activity"/>
    <property type="evidence" value="ECO:0007669"/>
    <property type="project" value="UniProtKB-UniRule"/>
</dbReference>
<evidence type="ECO:0000256" key="9">
    <source>
        <dbReference type="ARBA" id="ARBA00023136"/>
    </source>
</evidence>
<dbReference type="Proteomes" id="UP000029868">
    <property type="component" value="Unassembled WGS sequence"/>
</dbReference>
<dbReference type="PANTHER" id="PTHR46997">
    <property type="entry name" value="LOW AFFINITY TRYPTOPHAN PERMEASE-RELATED"/>
    <property type="match status" value="1"/>
</dbReference>
<sequence length="407" mass="43824">MIINKTIGSMLIIAGTTIGAGMLALPIASSGLGFLTAMVILFFAWCLMTYTALLTLELHQHAPPNATLNTLAKNILGKKGQFIANFSMIFLFYSLCAAYIAGGGGQLQLMLSNWSAGEVPPQTGAIAFALLFGSIITLGASTVDKINRVLFIIKVMVLTSIFFILTPHIQGEYLLNMPMQQGLIISAIPVIVTSFGFHGSIPSIVKYMGFNIQSLRKVMIIGASMPLVIYLFWQIVSQGVISQQNLYDSQGLDGFIASLSSLLQSSAIANTLTIFANLALATSFLGVSLGLFDFFSDVLNKGDSNKDRFITALVTFTPPLGFALFYPQGFIMALGYAAIALVILAIFLPVLMVWKQRRKTLDTAIQSGVNMYQVRGGKVALTTAAVLGVFIISAQFMQMLGMVPVIH</sequence>
<feature type="transmembrane region" description="Helical" evidence="10">
    <location>
        <begin position="82"/>
        <end position="102"/>
    </location>
</feature>
<feature type="transmembrane region" description="Helical" evidence="10">
    <location>
        <begin position="182"/>
        <end position="205"/>
    </location>
</feature>
<comment type="similarity">
    <text evidence="2 10">Belongs to the amino acid/polyamine transporter 2 family. Mtr/TnaB/TyrP permease subfamily.</text>
</comment>
<keyword evidence="5 10" id="KW-0997">Cell inner membrane</keyword>
<dbReference type="PRINTS" id="PR00166">
    <property type="entry name" value="AROAAPRMEASE"/>
</dbReference>
<keyword evidence="7 10" id="KW-0029">Amino-acid transport</keyword>
<dbReference type="GO" id="GO:0005886">
    <property type="term" value="C:plasma membrane"/>
    <property type="evidence" value="ECO:0007669"/>
    <property type="project" value="UniProtKB-SubCell"/>
</dbReference>
<dbReference type="InterPro" id="IPR018227">
    <property type="entry name" value="Amino_acid_transport_2"/>
</dbReference>
<dbReference type="Pfam" id="PF03222">
    <property type="entry name" value="Trp_Tyr_perm"/>
    <property type="match status" value="1"/>
</dbReference>